<keyword evidence="1" id="KW-0812">Transmembrane</keyword>
<name>A0A223KPY0_9BACI</name>
<sequence>MYQLLSEISQFFSQPFLQLSQQLQHVPILFVFLLGVVGALVPCQITGNAGVFFLYSNQAVKQKRVFLPLLSFTVGKIVAFTMLGGIVWLFGREIGSALTPYFPLLRKLVGPMFLLIGLFFLGVFRLRWNWTSFELSERVKRIKLFGPFLLGFTISLAFCPTMFVLFFLTLMPVALASPVGFIYPGLFAIGTTVPLLFFFILLWLFDAKKLVKKSRKFGVALQQITGIILIVLGIWEIMTYWF</sequence>
<dbReference type="KEGG" id="bcoh:BC6307_08945"/>
<feature type="transmembrane region" description="Helical" evidence="1">
    <location>
        <begin position="181"/>
        <end position="205"/>
    </location>
</feature>
<feature type="transmembrane region" description="Helical" evidence="1">
    <location>
        <begin position="28"/>
        <end position="54"/>
    </location>
</feature>
<accession>A0A223KPY0</accession>
<dbReference type="AlphaFoldDB" id="A0A223KPY0"/>
<reference evidence="3 4" key="1">
    <citation type="submission" date="2016-12" db="EMBL/GenBank/DDBJ databases">
        <title>The whole genome sequencing and assembly of Bacillus cohnii DSM 6307T strain.</title>
        <authorList>
            <person name="Lee Y.-J."/>
            <person name="Yi H."/>
            <person name="Bahn Y.-S."/>
            <person name="Kim J.F."/>
            <person name="Lee D.-W."/>
        </authorList>
    </citation>
    <scope>NUCLEOTIDE SEQUENCE [LARGE SCALE GENOMIC DNA]</scope>
    <source>
        <strain evidence="3 4">DSM 6307</strain>
    </source>
</reference>
<evidence type="ECO:0000259" key="2">
    <source>
        <dbReference type="Pfam" id="PF13386"/>
    </source>
</evidence>
<dbReference type="PANTHER" id="PTHR31272:SF9">
    <property type="entry name" value="BLL1027 PROTEIN"/>
    <property type="match status" value="1"/>
</dbReference>
<proteinExistence type="predicted"/>
<dbReference type="InterPro" id="IPR039447">
    <property type="entry name" value="UreH-like_TM_dom"/>
</dbReference>
<keyword evidence="1" id="KW-0472">Membrane</keyword>
<protein>
    <submittedName>
        <fullName evidence="3">Cytochrome C biosynthesis protein</fullName>
    </submittedName>
</protein>
<feature type="transmembrane region" description="Helical" evidence="1">
    <location>
        <begin position="66"/>
        <end position="88"/>
    </location>
</feature>
<evidence type="ECO:0000313" key="3">
    <source>
        <dbReference type="EMBL" id="AST91398.1"/>
    </source>
</evidence>
<feature type="transmembrane region" description="Helical" evidence="1">
    <location>
        <begin position="108"/>
        <end position="128"/>
    </location>
</feature>
<feature type="domain" description="Urease accessory protein UreH-like transmembrane" evidence="2">
    <location>
        <begin position="31"/>
        <end position="235"/>
    </location>
</feature>
<evidence type="ECO:0000256" key="1">
    <source>
        <dbReference type="SAM" id="Phobius"/>
    </source>
</evidence>
<dbReference type="EMBL" id="CP018866">
    <property type="protein sequence ID" value="AST91398.1"/>
    <property type="molecule type" value="Genomic_DNA"/>
</dbReference>
<evidence type="ECO:0000313" key="4">
    <source>
        <dbReference type="Proteomes" id="UP000215224"/>
    </source>
</evidence>
<dbReference type="Proteomes" id="UP000215224">
    <property type="component" value="Chromosome"/>
</dbReference>
<keyword evidence="4" id="KW-1185">Reference proteome</keyword>
<dbReference type="PANTHER" id="PTHR31272">
    <property type="entry name" value="CYTOCHROME C-TYPE BIOGENESIS PROTEIN HI_1454-RELATED"/>
    <property type="match status" value="1"/>
</dbReference>
<gene>
    <name evidence="3" type="ORF">BC6307_08945</name>
</gene>
<keyword evidence="1" id="KW-1133">Transmembrane helix</keyword>
<dbReference type="Pfam" id="PF13386">
    <property type="entry name" value="DsbD_2"/>
    <property type="match status" value="1"/>
</dbReference>
<dbReference type="STRING" id="1314751.GCA_001591425_04095"/>
<feature type="transmembrane region" description="Helical" evidence="1">
    <location>
        <begin position="148"/>
        <end position="175"/>
    </location>
</feature>
<dbReference type="RefSeq" id="WP_066420173.1">
    <property type="nucleotide sequence ID" value="NZ_CP018866.1"/>
</dbReference>
<dbReference type="InterPro" id="IPR051790">
    <property type="entry name" value="Cytochrome_c-biogenesis_DsbD"/>
</dbReference>
<feature type="transmembrane region" description="Helical" evidence="1">
    <location>
        <begin position="217"/>
        <end position="238"/>
    </location>
</feature>
<organism evidence="3 4">
    <name type="scientific">Sutcliffiella cohnii</name>
    <dbReference type="NCBI Taxonomy" id="33932"/>
    <lineage>
        <taxon>Bacteria</taxon>
        <taxon>Bacillati</taxon>
        <taxon>Bacillota</taxon>
        <taxon>Bacilli</taxon>
        <taxon>Bacillales</taxon>
        <taxon>Bacillaceae</taxon>
        <taxon>Sutcliffiella</taxon>
    </lineage>
</organism>